<feature type="transmembrane region" description="Helical" evidence="1">
    <location>
        <begin position="94"/>
        <end position="112"/>
    </location>
</feature>
<gene>
    <name evidence="2" type="ORF">SAMN02983003_1714</name>
</gene>
<keyword evidence="1" id="KW-0812">Transmembrane</keyword>
<protein>
    <recommendedName>
        <fullName evidence="4">EpsG family protein</fullName>
    </recommendedName>
</protein>
<dbReference type="AlphaFoldDB" id="A0A1K2HXD1"/>
<evidence type="ECO:0008006" key="4">
    <source>
        <dbReference type="Google" id="ProtNLM"/>
    </source>
</evidence>
<feature type="transmembrane region" description="Helical" evidence="1">
    <location>
        <begin position="163"/>
        <end position="186"/>
    </location>
</feature>
<keyword evidence="1" id="KW-1133">Transmembrane helix</keyword>
<feature type="transmembrane region" description="Helical" evidence="1">
    <location>
        <begin position="118"/>
        <end position="135"/>
    </location>
</feature>
<evidence type="ECO:0000256" key="1">
    <source>
        <dbReference type="SAM" id="Phobius"/>
    </source>
</evidence>
<feature type="transmembrane region" description="Helical" evidence="1">
    <location>
        <begin position="265"/>
        <end position="289"/>
    </location>
</feature>
<proteinExistence type="predicted"/>
<feature type="transmembrane region" description="Helical" evidence="1">
    <location>
        <begin position="21"/>
        <end position="43"/>
    </location>
</feature>
<dbReference type="PROSITE" id="PS51257">
    <property type="entry name" value="PROKAR_LIPOPROTEIN"/>
    <property type="match status" value="1"/>
</dbReference>
<dbReference type="Proteomes" id="UP000183447">
    <property type="component" value="Unassembled WGS sequence"/>
</dbReference>
<name>A0A1K2HXD1_9HYPH</name>
<dbReference type="OrthoDB" id="7871049at2"/>
<accession>A0A1K2HXD1</accession>
<organism evidence="2 3">
    <name type="scientific">Devosia enhydra</name>
    <dbReference type="NCBI Taxonomy" id="665118"/>
    <lineage>
        <taxon>Bacteria</taxon>
        <taxon>Pseudomonadati</taxon>
        <taxon>Pseudomonadota</taxon>
        <taxon>Alphaproteobacteria</taxon>
        <taxon>Hyphomicrobiales</taxon>
        <taxon>Devosiaceae</taxon>
        <taxon>Devosia</taxon>
    </lineage>
</organism>
<evidence type="ECO:0000313" key="3">
    <source>
        <dbReference type="Proteomes" id="UP000183447"/>
    </source>
</evidence>
<dbReference type="EMBL" id="FPKU01000001">
    <property type="protein sequence ID" value="SFZ83553.1"/>
    <property type="molecule type" value="Genomic_DNA"/>
</dbReference>
<dbReference type="STRING" id="665118.SAMN02983003_1714"/>
<feature type="transmembrane region" description="Helical" evidence="1">
    <location>
        <begin position="198"/>
        <end position="224"/>
    </location>
</feature>
<sequence length="347" mass="37739">MDRLRPFSRFAIPSEGVPRPFAIVVTLAAACLGIWLAFAYTTGDAIHYGALYTQLEGASLETIRVWQACLTSSTEPLFGPVYWLAAKSGLPRPWFIALANILLVGLLALWLWRHRAPWTTWLLVLSCYHLLVLLGSADRLKLAYIALLAGALVPALWQKGALLIAAAGLHFQSVMLIGAWIAGLVPRAVREPAVRARLPLLMALAAIAGLAVAAFLALNWSWALVKIEAYGRRSEGLVETIDLLALIAVGVLAGRDRWRALLTQLPLLVLSIPLGNSRLTIIGLSLLIVQLVEERRSGHPAFIALMAYMSWKSIGFVAAVAAMGNGFGTRLTEPVMVTLETCLQFFN</sequence>
<reference evidence="2 3" key="1">
    <citation type="submission" date="2016-11" db="EMBL/GenBank/DDBJ databases">
        <authorList>
            <person name="Jaros S."/>
            <person name="Januszkiewicz K."/>
            <person name="Wedrychowicz H."/>
        </authorList>
    </citation>
    <scope>NUCLEOTIDE SEQUENCE [LARGE SCALE GENOMIC DNA]</scope>
    <source>
        <strain evidence="2 3">ATCC 23634</strain>
    </source>
</reference>
<feature type="transmembrane region" description="Helical" evidence="1">
    <location>
        <begin position="236"/>
        <end position="253"/>
    </location>
</feature>
<keyword evidence="3" id="KW-1185">Reference proteome</keyword>
<feature type="transmembrane region" description="Helical" evidence="1">
    <location>
        <begin position="301"/>
        <end position="322"/>
    </location>
</feature>
<evidence type="ECO:0000313" key="2">
    <source>
        <dbReference type="EMBL" id="SFZ83553.1"/>
    </source>
</evidence>
<dbReference type="RefSeq" id="WP_072340910.1">
    <property type="nucleotide sequence ID" value="NZ_FPKU01000001.1"/>
</dbReference>
<keyword evidence="1" id="KW-0472">Membrane</keyword>